<comment type="caution">
    <text evidence="3">The sequence shown here is derived from an EMBL/GenBank/DDBJ whole genome shotgun (WGS) entry which is preliminary data.</text>
</comment>
<protein>
    <submittedName>
        <fullName evidence="3">Uncharacterized protein</fullName>
    </submittedName>
</protein>
<evidence type="ECO:0000313" key="4">
    <source>
        <dbReference type="Proteomes" id="UP001209878"/>
    </source>
</evidence>
<keyword evidence="2" id="KW-0472">Membrane</keyword>
<keyword evidence="2" id="KW-1133">Transmembrane helix</keyword>
<keyword evidence="4" id="KW-1185">Reference proteome</keyword>
<feature type="compositionally biased region" description="Pro residues" evidence="1">
    <location>
        <begin position="63"/>
        <end position="74"/>
    </location>
</feature>
<keyword evidence="2" id="KW-0812">Transmembrane</keyword>
<dbReference type="EMBL" id="JAODUO010000194">
    <property type="protein sequence ID" value="KAK2186616.1"/>
    <property type="molecule type" value="Genomic_DNA"/>
</dbReference>
<dbReference type="AlphaFoldDB" id="A0AAD9P1T8"/>
<reference evidence="3" key="1">
    <citation type="journal article" date="2023" name="Mol. Biol. Evol.">
        <title>Third-Generation Sequencing Reveals the Adaptive Role of the Epigenome in Three Deep-Sea Polychaetes.</title>
        <authorList>
            <person name="Perez M."/>
            <person name="Aroh O."/>
            <person name="Sun Y."/>
            <person name="Lan Y."/>
            <person name="Juniper S.K."/>
            <person name="Young C.R."/>
            <person name="Angers B."/>
            <person name="Qian P.Y."/>
        </authorList>
    </citation>
    <scope>NUCLEOTIDE SEQUENCE</scope>
    <source>
        <strain evidence="3">R07B-5</strain>
    </source>
</reference>
<evidence type="ECO:0000256" key="1">
    <source>
        <dbReference type="SAM" id="MobiDB-lite"/>
    </source>
</evidence>
<accession>A0AAD9P1T8</accession>
<feature type="transmembrane region" description="Helical" evidence="2">
    <location>
        <begin position="94"/>
        <end position="116"/>
    </location>
</feature>
<organism evidence="3 4">
    <name type="scientific">Ridgeia piscesae</name>
    <name type="common">Tubeworm</name>
    <dbReference type="NCBI Taxonomy" id="27915"/>
    <lineage>
        <taxon>Eukaryota</taxon>
        <taxon>Metazoa</taxon>
        <taxon>Spiralia</taxon>
        <taxon>Lophotrochozoa</taxon>
        <taxon>Annelida</taxon>
        <taxon>Polychaeta</taxon>
        <taxon>Sedentaria</taxon>
        <taxon>Canalipalpata</taxon>
        <taxon>Sabellida</taxon>
        <taxon>Siboglinidae</taxon>
        <taxon>Ridgeia</taxon>
    </lineage>
</organism>
<evidence type="ECO:0000313" key="3">
    <source>
        <dbReference type="EMBL" id="KAK2186616.1"/>
    </source>
</evidence>
<sequence>MSLFTWTPADKQTDLVDDDELEDYNKPENNSPWYGQQPTQGWYPMMTRVVPSYMPNYQMPTVGPAPPSPTPNPPVKRRRVKRHSKPFLHGHRGVALLVLAMIAIMIGVIVGIIVLVGKNIILKMLNVIKTGAPASACSLFRMC</sequence>
<feature type="region of interest" description="Disordered" evidence="1">
    <location>
        <begin position="60"/>
        <end position="80"/>
    </location>
</feature>
<name>A0AAD9P1T8_RIDPI</name>
<dbReference type="Proteomes" id="UP001209878">
    <property type="component" value="Unassembled WGS sequence"/>
</dbReference>
<proteinExistence type="predicted"/>
<evidence type="ECO:0000256" key="2">
    <source>
        <dbReference type="SAM" id="Phobius"/>
    </source>
</evidence>
<gene>
    <name evidence="3" type="ORF">NP493_194g01002</name>
</gene>